<accession>A0A1H0VUN4</accession>
<keyword evidence="4" id="KW-1185">Reference proteome</keyword>
<dbReference type="EMBL" id="FNJI01000066">
    <property type="protein sequence ID" value="SDP82104.1"/>
    <property type="molecule type" value="Genomic_DNA"/>
</dbReference>
<evidence type="ECO:0000313" key="2">
    <source>
        <dbReference type="EMBL" id="SDP76961.1"/>
    </source>
</evidence>
<dbReference type="EMBL" id="FNJI01000048">
    <property type="protein sequence ID" value="SDP76961.1"/>
    <property type="molecule type" value="Genomic_DNA"/>
</dbReference>
<proteinExistence type="predicted"/>
<evidence type="ECO:0000313" key="3">
    <source>
        <dbReference type="EMBL" id="SDP82104.1"/>
    </source>
</evidence>
<reference evidence="3 4" key="1">
    <citation type="submission" date="2016-10" db="EMBL/GenBank/DDBJ databases">
        <authorList>
            <person name="de Groot N.N."/>
        </authorList>
    </citation>
    <scope>NUCLEOTIDE SEQUENCE [LARGE SCALE GENOMIC DNA]</scope>
    <source>
        <strain evidence="3 4">DSM 12130</strain>
    </source>
</reference>
<evidence type="ECO:0000256" key="1">
    <source>
        <dbReference type="SAM" id="MobiDB-lite"/>
    </source>
</evidence>
<feature type="non-terminal residue" evidence="3">
    <location>
        <position position="91"/>
    </location>
</feature>
<dbReference type="AlphaFoldDB" id="A0A1H0VUN4"/>
<organism evidence="3 4">
    <name type="scientific">Desulforhopalus singaporensis</name>
    <dbReference type="NCBI Taxonomy" id="91360"/>
    <lineage>
        <taxon>Bacteria</taxon>
        <taxon>Pseudomonadati</taxon>
        <taxon>Thermodesulfobacteriota</taxon>
        <taxon>Desulfobulbia</taxon>
        <taxon>Desulfobulbales</taxon>
        <taxon>Desulfocapsaceae</taxon>
        <taxon>Desulforhopalus</taxon>
    </lineage>
</organism>
<dbReference type="STRING" id="91360.SAMN05660330_04024"/>
<protein>
    <recommendedName>
        <fullName evidence="5">Transposase</fullName>
    </recommendedName>
</protein>
<dbReference type="Proteomes" id="UP000199073">
    <property type="component" value="Unassembled WGS sequence"/>
</dbReference>
<sequence>MQLKVKSINTKQQPGPLNDSTPQRPDPEVPEKKPRRRFTAKYKLRILSEIDAATDPGDIGAILRREGLYYSNITTWRRQQREGALQGLSPK</sequence>
<gene>
    <name evidence="2" type="ORF">SAMN05660330_04024</name>
    <name evidence="3" type="ORF">SAMN05660330_04248</name>
</gene>
<feature type="compositionally biased region" description="Polar residues" evidence="1">
    <location>
        <begin position="7"/>
        <end position="23"/>
    </location>
</feature>
<dbReference type="GO" id="GO:0043565">
    <property type="term" value="F:sequence-specific DNA binding"/>
    <property type="evidence" value="ECO:0007669"/>
    <property type="project" value="InterPro"/>
</dbReference>
<name>A0A1H0VUN4_9BACT</name>
<evidence type="ECO:0000313" key="4">
    <source>
        <dbReference type="Proteomes" id="UP000199073"/>
    </source>
</evidence>
<feature type="region of interest" description="Disordered" evidence="1">
    <location>
        <begin position="1"/>
        <end position="37"/>
    </location>
</feature>
<dbReference type="SUPFAM" id="SSF48295">
    <property type="entry name" value="TrpR-like"/>
    <property type="match status" value="1"/>
</dbReference>
<dbReference type="InterPro" id="IPR010921">
    <property type="entry name" value="Trp_repressor/repl_initiator"/>
</dbReference>
<evidence type="ECO:0008006" key="5">
    <source>
        <dbReference type="Google" id="ProtNLM"/>
    </source>
</evidence>